<feature type="compositionally biased region" description="Polar residues" evidence="1">
    <location>
        <begin position="1"/>
        <end position="18"/>
    </location>
</feature>
<gene>
    <name evidence="2" type="ORF">ACJRO7_008769</name>
</gene>
<reference evidence="2 3" key="1">
    <citation type="submission" date="2024-11" db="EMBL/GenBank/DDBJ databases">
        <title>Chromosome-level genome assembly of Eucalyptus globulus Labill. provides insights into its genome evolution.</title>
        <authorList>
            <person name="Li X."/>
        </authorList>
    </citation>
    <scope>NUCLEOTIDE SEQUENCE [LARGE SCALE GENOMIC DNA]</scope>
    <source>
        <strain evidence="2">CL2024</strain>
        <tissue evidence="2">Fresh tender leaves</tissue>
    </source>
</reference>
<sequence length="91" mass="10701">MFCLSNTSRLFPTRSRSSAIPDPDRSSRHRCSREEQRRLPPKRGLIKKRIFGSIVKFFRRDRRQKQEEDDANCGTDRENCNQANGTAQTRM</sequence>
<evidence type="ECO:0000256" key="1">
    <source>
        <dbReference type="SAM" id="MobiDB-lite"/>
    </source>
</evidence>
<name>A0ABD3ISF5_EUCGL</name>
<organism evidence="2 3">
    <name type="scientific">Eucalyptus globulus</name>
    <name type="common">Tasmanian blue gum</name>
    <dbReference type="NCBI Taxonomy" id="34317"/>
    <lineage>
        <taxon>Eukaryota</taxon>
        <taxon>Viridiplantae</taxon>
        <taxon>Streptophyta</taxon>
        <taxon>Embryophyta</taxon>
        <taxon>Tracheophyta</taxon>
        <taxon>Spermatophyta</taxon>
        <taxon>Magnoliopsida</taxon>
        <taxon>eudicotyledons</taxon>
        <taxon>Gunneridae</taxon>
        <taxon>Pentapetalae</taxon>
        <taxon>rosids</taxon>
        <taxon>malvids</taxon>
        <taxon>Myrtales</taxon>
        <taxon>Myrtaceae</taxon>
        <taxon>Myrtoideae</taxon>
        <taxon>Eucalypteae</taxon>
        <taxon>Eucalyptus</taxon>
    </lineage>
</organism>
<dbReference type="EMBL" id="JBJKBG010000011">
    <property type="protein sequence ID" value="KAL3717237.1"/>
    <property type="molecule type" value="Genomic_DNA"/>
</dbReference>
<keyword evidence="3" id="KW-1185">Reference proteome</keyword>
<protein>
    <submittedName>
        <fullName evidence="2">Uncharacterized protein</fullName>
    </submittedName>
</protein>
<proteinExistence type="predicted"/>
<feature type="compositionally biased region" description="Basic and acidic residues" evidence="1">
    <location>
        <begin position="22"/>
        <end position="38"/>
    </location>
</feature>
<evidence type="ECO:0000313" key="2">
    <source>
        <dbReference type="EMBL" id="KAL3717237.1"/>
    </source>
</evidence>
<evidence type="ECO:0000313" key="3">
    <source>
        <dbReference type="Proteomes" id="UP001634007"/>
    </source>
</evidence>
<feature type="compositionally biased region" description="Polar residues" evidence="1">
    <location>
        <begin position="80"/>
        <end position="91"/>
    </location>
</feature>
<feature type="region of interest" description="Disordered" evidence="1">
    <location>
        <begin position="1"/>
        <end position="40"/>
    </location>
</feature>
<feature type="region of interest" description="Disordered" evidence="1">
    <location>
        <begin position="61"/>
        <end position="91"/>
    </location>
</feature>
<comment type="caution">
    <text evidence="2">The sequence shown here is derived from an EMBL/GenBank/DDBJ whole genome shotgun (WGS) entry which is preliminary data.</text>
</comment>
<dbReference type="Proteomes" id="UP001634007">
    <property type="component" value="Unassembled WGS sequence"/>
</dbReference>
<dbReference type="AlphaFoldDB" id="A0ABD3ISF5"/>
<accession>A0ABD3ISF5</accession>